<reference evidence="2" key="1">
    <citation type="submission" date="2018-05" db="EMBL/GenBank/DDBJ databases">
        <title>Prevalence of plasmid-borne benzalkonium chloride resistance cassette bcrABC and cadmium resistance cadA genes in nonpathogenic Listeria spp. isolated from food-processing environments.</title>
        <authorList>
            <person name="Korsak D."/>
            <person name="Chmielowska C."/>
            <person name="Szuplewska M."/>
            <person name="Bartosik D."/>
        </authorList>
    </citation>
    <scope>NUCLEOTIDE SEQUENCE</scope>
    <source>
        <strain evidence="2">40/07</strain>
        <plasmid evidence="2">pLIS1</plasmid>
    </source>
</reference>
<evidence type="ECO:0000313" key="2">
    <source>
        <dbReference type="EMBL" id="AWW22435.1"/>
    </source>
</evidence>
<dbReference type="InterPro" id="IPR050678">
    <property type="entry name" value="DNA_Partitioning_ATPase"/>
</dbReference>
<dbReference type="RefSeq" id="WP_003726390.1">
    <property type="nucleotide sequence ID" value="NZ_JAERVU010000008.1"/>
</dbReference>
<geneLocation type="plasmid" evidence="2">
    <name>pLIS1</name>
</geneLocation>
<proteinExistence type="predicted"/>
<evidence type="ECO:0000259" key="1">
    <source>
        <dbReference type="Pfam" id="PF13614"/>
    </source>
</evidence>
<dbReference type="InterPro" id="IPR025669">
    <property type="entry name" value="AAA_dom"/>
</dbReference>
<sequence>MSSNNINSIISKIQQKNTATVITVGNYKGGAGKTTNVVLLAYKLAKKGLKVCVLDLDPQSNATKSLLLTKSSLYQDEVVTIEKTLMTGISEKNLDGLEVKIMDNLYLLPSYIDFEDFPKYLYKNTSNQREEDYYLKNIFTPLQGKYDIVLIDVPPMSKAVTRNAVICSDYVLISLQTHERSLSGAESYVEELNKLHNEYDLDLEVVGVLPVIHKNNGSVDQYVMEVAKETFGEDNLFENVVPQMERIKRFDVNGITDKDRHDQKVLNLYDKVSDELLDRINYFEEEKEGAING</sequence>
<feature type="domain" description="AAA" evidence="1">
    <location>
        <begin position="20"/>
        <end position="204"/>
    </location>
</feature>
<dbReference type="SUPFAM" id="SSF52540">
    <property type="entry name" value="P-loop containing nucleoside triphosphate hydrolases"/>
    <property type="match status" value="1"/>
</dbReference>
<dbReference type="CDD" id="cd02042">
    <property type="entry name" value="ParAB_family"/>
    <property type="match status" value="1"/>
</dbReference>
<organism evidence="2">
    <name type="scientific">Listeria welshimeri</name>
    <dbReference type="NCBI Taxonomy" id="1643"/>
    <lineage>
        <taxon>Bacteria</taxon>
        <taxon>Bacillati</taxon>
        <taxon>Bacillota</taxon>
        <taxon>Bacilli</taxon>
        <taxon>Bacillales</taxon>
        <taxon>Listeriaceae</taxon>
        <taxon>Listeria</taxon>
    </lineage>
</organism>
<dbReference type="PANTHER" id="PTHR13696">
    <property type="entry name" value="P-LOOP CONTAINING NUCLEOSIDE TRIPHOSPHATE HYDROLASE"/>
    <property type="match status" value="1"/>
</dbReference>
<protein>
    <submittedName>
        <fullName evidence="2">ParA family protein</fullName>
    </submittedName>
</protein>
<dbReference type="InterPro" id="IPR027417">
    <property type="entry name" value="P-loop_NTPase"/>
</dbReference>
<dbReference type="PANTHER" id="PTHR13696:SF99">
    <property type="entry name" value="COBYRINIC ACID AC-DIAMIDE SYNTHASE"/>
    <property type="match status" value="1"/>
</dbReference>
<dbReference type="Pfam" id="PF13614">
    <property type="entry name" value="AAA_31"/>
    <property type="match status" value="1"/>
</dbReference>
<name>A0A2Z4HVP1_LISWE</name>
<keyword evidence="2" id="KW-0614">Plasmid</keyword>
<dbReference type="Gene3D" id="3.40.50.300">
    <property type="entry name" value="P-loop containing nucleotide triphosphate hydrolases"/>
    <property type="match status" value="1"/>
</dbReference>
<accession>A0A2Z4HVP1</accession>
<dbReference type="AlphaFoldDB" id="A0A2Z4HVP1"/>
<gene>
    <name evidence="2" type="ORF">pLIS100300</name>
</gene>
<dbReference type="EMBL" id="MH382833">
    <property type="protein sequence ID" value="AWW22435.1"/>
    <property type="molecule type" value="Genomic_DNA"/>
</dbReference>